<feature type="transmembrane region" description="Helical" evidence="2">
    <location>
        <begin position="87"/>
        <end position="109"/>
    </location>
</feature>
<keyword evidence="2" id="KW-0472">Membrane</keyword>
<name>A0A919SVM3_9ACTN</name>
<gene>
    <name evidence="3" type="ORF">Aco04nite_59860</name>
</gene>
<keyword evidence="2" id="KW-1133">Transmembrane helix</keyword>
<keyword evidence="4" id="KW-1185">Reference proteome</keyword>
<dbReference type="EMBL" id="BOQP01000034">
    <property type="protein sequence ID" value="GIM78321.1"/>
    <property type="molecule type" value="Genomic_DNA"/>
</dbReference>
<comment type="caution">
    <text evidence="3">The sequence shown here is derived from an EMBL/GenBank/DDBJ whole genome shotgun (WGS) entry which is preliminary data.</text>
</comment>
<evidence type="ECO:0008006" key="5">
    <source>
        <dbReference type="Google" id="ProtNLM"/>
    </source>
</evidence>
<accession>A0A919SVM3</accession>
<keyword evidence="2" id="KW-0812">Transmembrane</keyword>
<reference evidence="3" key="1">
    <citation type="submission" date="2021-03" db="EMBL/GenBank/DDBJ databases">
        <title>Whole genome shotgun sequence of Actinoplanes consettensis NBRC 14913.</title>
        <authorList>
            <person name="Komaki H."/>
            <person name="Tamura T."/>
        </authorList>
    </citation>
    <scope>NUCLEOTIDE SEQUENCE</scope>
    <source>
        <strain evidence="3">NBRC 14913</strain>
    </source>
</reference>
<sequence>MNVTAPTGPDDDAYWKRPDSAAGQFGADRPVPAPKPKPVYEGPPRQAPASPHWRPPVVSHPPPPRSMPAQNLSSVDESEGAARTMTYGVGLVAGAIALVLMCLLCARVIF</sequence>
<proteinExistence type="predicted"/>
<protein>
    <recommendedName>
        <fullName evidence="5">Translation initiation factor 2</fullName>
    </recommendedName>
</protein>
<evidence type="ECO:0000256" key="1">
    <source>
        <dbReference type="SAM" id="MobiDB-lite"/>
    </source>
</evidence>
<dbReference type="AlphaFoldDB" id="A0A919SVM3"/>
<evidence type="ECO:0000256" key="2">
    <source>
        <dbReference type="SAM" id="Phobius"/>
    </source>
</evidence>
<evidence type="ECO:0000313" key="4">
    <source>
        <dbReference type="Proteomes" id="UP000680865"/>
    </source>
</evidence>
<organism evidence="3 4">
    <name type="scientific">Winogradskya consettensis</name>
    <dbReference type="NCBI Taxonomy" id="113560"/>
    <lineage>
        <taxon>Bacteria</taxon>
        <taxon>Bacillati</taxon>
        <taxon>Actinomycetota</taxon>
        <taxon>Actinomycetes</taxon>
        <taxon>Micromonosporales</taxon>
        <taxon>Micromonosporaceae</taxon>
        <taxon>Winogradskya</taxon>
    </lineage>
</organism>
<evidence type="ECO:0000313" key="3">
    <source>
        <dbReference type="EMBL" id="GIM78321.1"/>
    </source>
</evidence>
<feature type="region of interest" description="Disordered" evidence="1">
    <location>
        <begin position="1"/>
        <end position="77"/>
    </location>
</feature>
<dbReference type="Proteomes" id="UP000680865">
    <property type="component" value="Unassembled WGS sequence"/>
</dbReference>